<dbReference type="EMBL" id="LT634362">
    <property type="protein sequence ID" value="SFZ88861.1"/>
    <property type="molecule type" value="Genomic_DNA"/>
</dbReference>
<dbReference type="AlphaFoldDB" id="A0A1K2I925"/>
<organism evidence="2">
    <name type="scientific">Loigolactobacillus rennini</name>
    <dbReference type="NCBI Taxonomy" id="238013"/>
    <lineage>
        <taxon>Bacteria</taxon>
        <taxon>Bacillati</taxon>
        <taxon>Bacillota</taxon>
        <taxon>Bacilli</taxon>
        <taxon>Lactobacillales</taxon>
        <taxon>Lactobacillaceae</taxon>
        <taxon>Loigolactobacillus</taxon>
    </lineage>
</organism>
<accession>A0A1K2I925</accession>
<sequence>MFNRHFTVSVKQAKQVNDQSRVKKSYLIWWILLAVIILLIAGGSYYWYRKKHRGKHQQS</sequence>
<keyword evidence="1" id="KW-0812">Transmembrane</keyword>
<proteinExistence type="predicted"/>
<name>A0A1K2I925_9LACO</name>
<gene>
    <name evidence="2" type="ORF">LREN565_1974</name>
</gene>
<evidence type="ECO:0000256" key="1">
    <source>
        <dbReference type="SAM" id="Phobius"/>
    </source>
</evidence>
<reference evidence="2" key="1">
    <citation type="submission" date="2016-11" db="EMBL/GenBank/DDBJ databases">
        <authorList>
            <person name="Jaros S."/>
            <person name="Januszkiewicz K."/>
            <person name="Wedrychowicz H."/>
        </authorList>
    </citation>
    <scope>NUCLEOTIDE SEQUENCE</scope>
    <source>
        <strain evidence="2">ACA-DC 565</strain>
    </source>
</reference>
<keyword evidence="1" id="KW-0472">Membrane</keyword>
<evidence type="ECO:0000313" key="2">
    <source>
        <dbReference type="EMBL" id="SFZ88861.1"/>
    </source>
</evidence>
<keyword evidence="1" id="KW-1133">Transmembrane helix</keyword>
<protein>
    <submittedName>
        <fullName evidence="2">Uncharacterized protein</fullName>
    </submittedName>
</protein>
<feature type="transmembrane region" description="Helical" evidence="1">
    <location>
        <begin position="27"/>
        <end position="48"/>
    </location>
</feature>